<dbReference type="Gene3D" id="3.40.50.1110">
    <property type="entry name" value="SGNH hydrolase"/>
    <property type="match status" value="1"/>
</dbReference>
<evidence type="ECO:0000313" key="3">
    <source>
        <dbReference type="Proteomes" id="UP001629113"/>
    </source>
</evidence>
<dbReference type="PANTHER" id="PTHR14209:SF19">
    <property type="entry name" value="ISOAMYL ACETATE-HYDROLYZING ESTERASE 1 HOMOLOG"/>
    <property type="match status" value="1"/>
</dbReference>
<dbReference type="SUPFAM" id="SSF52266">
    <property type="entry name" value="SGNH hydrolase"/>
    <property type="match status" value="1"/>
</dbReference>
<dbReference type="Proteomes" id="UP001629113">
    <property type="component" value="Unassembled WGS sequence"/>
</dbReference>
<protein>
    <submittedName>
        <fullName evidence="2">GDSL-like Lipase/Acylhydrolase</fullName>
    </submittedName>
</protein>
<accession>A0ABR4PX56</accession>
<dbReference type="CDD" id="cd01838">
    <property type="entry name" value="Isoamyl_acetate_hydrolase_like"/>
    <property type="match status" value="1"/>
</dbReference>
<dbReference type="PANTHER" id="PTHR14209">
    <property type="entry name" value="ISOAMYL ACETATE-HYDROLYZING ESTERASE 1"/>
    <property type="match status" value="1"/>
</dbReference>
<name>A0ABR4PX56_9HELO</name>
<dbReference type="EMBL" id="JBFCZG010000001">
    <property type="protein sequence ID" value="KAL3427949.1"/>
    <property type="molecule type" value="Genomic_DNA"/>
</dbReference>
<evidence type="ECO:0000313" key="2">
    <source>
        <dbReference type="EMBL" id="KAL3427949.1"/>
    </source>
</evidence>
<dbReference type="InterPro" id="IPR036514">
    <property type="entry name" value="SGNH_hydro_sf"/>
</dbReference>
<evidence type="ECO:0000259" key="1">
    <source>
        <dbReference type="Pfam" id="PF13472"/>
    </source>
</evidence>
<comment type="caution">
    <text evidence="2">The sequence shown here is derived from an EMBL/GenBank/DDBJ whole genome shotgun (WGS) entry which is preliminary data.</text>
</comment>
<gene>
    <name evidence="2" type="ORF">PVAG01_01458</name>
</gene>
<dbReference type="InterPro" id="IPR013830">
    <property type="entry name" value="SGNH_hydro"/>
</dbReference>
<proteinExistence type="predicted"/>
<feature type="domain" description="SGNH hydrolase-type esterase" evidence="1">
    <location>
        <begin position="12"/>
        <end position="219"/>
    </location>
</feature>
<keyword evidence="3" id="KW-1185">Reference proteome</keyword>
<sequence>MGTMTVPDLFVLFGDSITQDANDQSRGFALASALQARYVRRWDVVNRGFSAYNTDHALQVLPKALPTSQQGNIKLLTIFFGANDANTFLEAGQHVPLERYKSNLVSIINHTAVQVHSPKIILFTPPPVDEITLLNRMKEIGVDQEPRRQTVTATYADAVREVGRETGNVVLDVWKLFMTKAGWRVGDYIFPGSEKAEKNEVLAELLYDGLHLSPAGYEVVYEGLIKTLDENWPDMVPEKLPYTVSVAWEKELFLKNGRYGF</sequence>
<organism evidence="2 3">
    <name type="scientific">Phlyctema vagabunda</name>
    <dbReference type="NCBI Taxonomy" id="108571"/>
    <lineage>
        <taxon>Eukaryota</taxon>
        <taxon>Fungi</taxon>
        <taxon>Dikarya</taxon>
        <taxon>Ascomycota</taxon>
        <taxon>Pezizomycotina</taxon>
        <taxon>Leotiomycetes</taxon>
        <taxon>Helotiales</taxon>
        <taxon>Dermateaceae</taxon>
        <taxon>Phlyctema</taxon>
    </lineage>
</organism>
<reference evidence="2 3" key="1">
    <citation type="submission" date="2024-06" db="EMBL/GenBank/DDBJ databases">
        <title>Complete genome of Phlyctema vagabunda strain 19-DSS-EL-015.</title>
        <authorList>
            <person name="Fiorenzani C."/>
        </authorList>
    </citation>
    <scope>NUCLEOTIDE SEQUENCE [LARGE SCALE GENOMIC DNA]</scope>
    <source>
        <strain evidence="2 3">19-DSS-EL-015</strain>
    </source>
</reference>
<dbReference type="InterPro" id="IPR045136">
    <property type="entry name" value="Iah1-like"/>
</dbReference>
<dbReference type="Pfam" id="PF13472">
    <property type="entry name" value="Lipase_GDSL_2"/>
    <property type="match status" value="1"/>
</dbReference>